<dbReference type="Gene3D" id="3.20.20.10">
    <property type="entry name" value="Alanine racemase"/>
    <property type="match status" value="1"/>
</dbReference>
<evidence type="ECO:0000259" key="4">
    <source>
        <dbReference type="SMART" id="SM01005"/>
    </source>
</evidence>
<dbReference type="GO" id="GO:0030170">
    <property type="term" value="F:pyridoxal phosphate binding"/>
    <property type="evidence" value="ECO:0007669"/>
    <property type="project" value="TreeGrafter"/>
</dbReference>
<dbReference type="SUPFAM" id="SSF51419">
    <property type="entry name" value="PLP-binding barrel"/>
    <property type="match status" value="1"/>
</dbReference>
<protein>
    <submittedName>
        <fullName evidence="5">Alanine racemase</fullName>
    </submittedName>
</protein>
<evidence type="ECO:0000256" key="1">
    <source>
        <dbReference type="ARBA" id="ARBA00001933"/>
    </source>
</evidence>
<dbReference type="SUPFAM" id="SSF50621">
    <property type="entry name" value="Alanine racemase C-terminal domain-like"/>
    <property type="match status" value="1"/>
</dbReference>
<dbReference type="InterPro" id="IPR001608">
    <property type="entry name" value="Ala_racemase_N"/>
</dbReference>
<evidence type="ECO:0000256" key="2">
    <source>
        <dbReference type="ARBA" id="ARBA00022898"/>
    </source>
</evidence>
<evidence type="ECO:0000256" key="3">
    <source>
        <dbReference type="ARBA" id="ARBA00023235"/>
    </source>
</evidence>
<dbReference type="InterPro" id="IPR011079">
    <property type="entry name" value="Ala_racemase_C"/>
</dbReference>
<evidence type="ECO:0000313" key="6">
    <source>
        <dbReference type="Proteomes" id="UP000474967"/>
    </source>
</evidence>
<organism evidence="5 6">
    <name type="scientific">Leifsonia tongyongensis</name>
    <dbReference type="NCBI Taxonomy" id="1268043"/>
    <lineage>
        <taxon>Bacteria</taxon>
        <taxon>Bacillati</taxon>
        <taxon>Actinomycetota</taxon>
        <taxon>Actinomycetes</taxon>
        <taxon>Micrococcales</taxon>
        <taxon>Microbacteriaceae</taxon>
        <taxon>Leifsonia</taxon>
    </lineage>
</organism>
<feature type="domain" description="Alanine racemase C-terminal" evidence="4">
    <location>
        <begin position="103"/>
        <end position="230"/>
    </location>
</feature>
<keyword evidence="3" id="KW-0413">Isomerase</keyword>
<comment type="caution">
    <text evidence="5">The sequence shown here is derived from an EMBL/GenBank/DDBJ whole genome shotgun (WGS) entry which is preliminary data.</text>
</comment>
<dbReference type="Proteomes" id="UP000474967">
    <property type="component" value="Unassembled WGS sequence"/>
</dbReference>
<dbReference type="AlphaFoldDB" id="A0A6L9XYK6"/>
<dbReference type="SMART" id="SM01005">
    <property type="entry name" value="Ala_racemase_C"/>
    <property type="match status" value="1"/>
</dbReference>
<dbReference type="PANTHER" id="PTHR30511:SF0">
    <property type="entry name" value="ALANINE RACEMASE, CATABOLIC-RELATED"/>
    <property type="match status" value="1"/>
</dbReference>
<proteinExistence type="predicted"/>
<dbReference type="GO" id="GO:0008784">
    <property type="term" value="F:alanine racemase activity"/>
    <property type="evidence" value="ECO:0007669"/>
    <property type="project" value="TreeGrafter"/>
</dbReference>
<name>A0A6L9XYK6_9MICO</name>
<dbReference type="Gene3D" id="2.40.37.10">
    <property type="entry name" value="Lyase, Ornithine Decarboxylase, Chain A, domain 1"/>
    <property type="match status" value="1"/>
</dbReference>
<accession>A0A6L9XYK6</accession>
<dbReference type="Pfam" id="PF01168">
    <property type="entry name" value="Ala_racemase_N"/>
    <property type="match status" value="1"/>
</dbReference>
<dbReference type="RefSeq" id="WP_163290300.1">
    <property type="nucleotide sequence ID" value="NZ_JAAGWY010000002.1"/>
</dbReference>
<reference evidence="5 6" key="1">
    <citation type="journal article" date="2014" name="J. Microbiol.">
        <title>Diaminobutyricibacter tongyongensis gen. nov., sp. nov. and Homoserinibacter gongjuensis gen. nov., sp. nov. belong to the family Microbacteriaceae.</title>
        <authorList>
            <person name="Kim S.J."/>
            <person name="Ahn J.H."/>
            <person name="Weon H.Y."/>
            <person name="Hamada M."/>
            <person name="Suzuki K."/>
            <person name="Kwon S.W."/>
        </authorList>
    </citation>
    <scope>NUCLEOTIDE SEQUENCE [LARGE SCALE GENOMIC DNA]</scope>
    <source>
        <strain evidence="5 6">NBRC 108724</strain>
    </source>
</reference>
<gene>
    <name evidence="5" type="ORF">G3T36_10875</name>
</gene>
<keyword evidence="6" id="KW-1185">Reference proteome</keyword>
<dbReference type="InterPro" id="IPR009006">
    <property type="entry name" value="Ala_racemase/Decarboxylase_C"/>
</dbReference>
<dbReference type="GO" id="GO:0030632">
    <property type="term" value="P:D-alanine biosynthetic process"/>
    <property type="evidence" value="ECO:0007669"/>
    <property type="project" value="TreeGrafter"/>
</dbReference>
<keyword evidence="2" id="KW-0663">Pyridoxal phosphate</keyword>
<dbReference type="EMBL" id="JAAGWY010000002">
    <property type="protein sequence ID" value="NEN06376.1"/>
    <property type="molecule type" value="Genomic_DNA"/>
</dbReference>
<sequence length="230" mass="23618">MGVRRQAFVDLSALTGNFARSAPSPDRVLIDVRADAYGHGLVAVALALAEAGGAGFLVSRTTDVAALADVGISTAVIHPAGPLASTLVGPGLYGFDGSPARTTLRLVGEVIAVKNVPADRGVSYGYTYRTTKPTTLALVALGFADGIPRVASNRAPVKVGDFTGRVTGRIAMDQFVVDLDGNTATVGDQAVLFGDPEVGEPTLSHWADATGLAPDVIVSGLGSRIERIYS</sequence>
<comment type="cofactor">
    <cofactor evidence="1">
        <name>pyridoxal 5'-phosphate</name>
        <dbReference type="ChEBI" id="CHEBI:597326"/>
    </cofactor>
</comment>
<dbReference type="GO" id="GO:0005829">
    <property type="term" value="C:cytosol"/>
    <property type="evidence" value="ECO:0007669"/>
    <property type="project" value="TreeGrafter"/>
</dbReference>
<dbReference type="Pfam" id="PF00842">
    <property type="entry name" value="Ala_racemase_C"/>
    <property type="match status" value="1"/>
</dbReference>
<dbReference type="InterPro" id="IPR029066">
    <property type="entry name" value="PLP-binding_barrel"/>
</dbReference>
<dbReference type="InterPro" id="IPR000821">
    <property type="entry name" value="Ala_racemase"/>
</dbReference>
<dbReference type="PANTHER" id="PTHR30511">
    <property type="entry name" value="ALANINE RACEMASE"/>
    <property type="match status" value="1"/>
</dbReference>
<evidence type="ECO:0000313" key="5">
    <source>
        <dbReference type="EMBL" id="NEN06376.1"/>
    </source>
</evidence>